<reference evidence="3" key="1">
    <citation type="journal article" date="2017" name="Nat. Ecol. Evol.">
        <title>Genome expansion and lineage-specific genetic innovations in the forest pathogenic fungi Armillaria.</title>
        <authorList>
            <person name="Sipos G."/>
            <person name="Prasanna A.N."/>
            <person name="Walter M.C."/>
            <person name="O'Connor E."/>
            <person name="Balint B."/>
            <person name="Krizsan K."/>
            <person name="Kiss B."/>
            <person name="Hess J."/>
            <person name="Varga T."/>
            <person name="Slot J."/>
            <person name="Riley R."/>
            <person name="Boka B."/>
            <person name="Rigling D."/>
            <person name="Barry K."/>
            <person name="Lee J."/>
            <person name="Mihaltcheva S."/>
            <person name="LaButti K."/>
            <person name="Lipzen A."/>
            <person name="Waldron R."/>
            <person name="Moloney N.M."/>
            <person name="Sperisen C."/>
            <person name="Kredics L."/>
            <person name="Vagvoelgyi C."/>
            <person name="Patrignani A."/>
            <person name="Fitzpatrick D."/>
            <person name="Nagy I."/>
            <person name="Doyle S."/>
            <person name="Anderson J.B."/>
            <person name="Grigoriev I.V."/>
            <person name="Gueldener U."/>
            <person name="Muensterkoetter M."/>
            <person name="Nagy L.G."/>
        </authorList>
    </citation>
    <scope>NUCLEOTIDE SEQUENCE [LARGE SCALE GENOMIC DNA]</scope>
    <source>
        <strain evidence="3">28-4</strain>
    </source>
</reference>
<organism evidence="2 3">
    <name type="scientific">Armillaria solidipes</name>
    <dbReference type="NCBI Taxonomy" id="1076256"/>
    <lineage>
        <taxon>Eukaryota</taxon>
        <taxon>Fungi</taxon>
        <taxon>Dikarya</taxon>
        <taxon>Basidiomycota</taxon>
        <taxon>Agaricomycotina</taxon>
        <taxon>Agaricomycetes</taxon>
        <taxon>Agaricomycetidae</taxon>
        <taxon>Agaricales</taxon>
        <taxon>Marasmiineae</taxon>
        <taxon>Physalacriaceae</taxon>
        <taxon>Armillaria</taxon>
    </lineage>
</organism>
<name>A0A2H3AV61_9AGAR</name>
<dbReference type="EMBL" id="KZ293464">
    <property type="protein sequence ID" value="PBK62611.1"/>
    <property type="molecule type" value="Genomic_DNA"/>
</dbReference>
<keyword evidence="3" id="KW-1185">Reference proteome</keyword>
<protein>
    <submittedName>
        <fullName evidence="2">Uncharacterized protein</fullName>
    </submittedName>
</protein>
<evidence type="ECO:0000313" key="3">
    <source>
        <dbReference type="Proteomes" id="UP000218334"/>
    </source>
</evidence>
<evidence type="ECO:0000256" key="1">
    <source>
        <dbReference type="SAM" id="MobiDB-lite"/>
    </source>
</evidence>
<dbReference type="InterPro" id="IPR036224">
    <property type="entry name" value="GINS_bundle-like_dom_sf"/>
</dbReference>
<dbReference type="Proteomes" id="UP000218334">
    <property type="component" value="Unassembled WGS sequence"/>
</dbReference>
<gene>
    <name evidence="2" type="ORF">ARMSODRAFT_1024598</name>
</gene>
<dbReference type="AlphaFoldDB" id="A0A2H3AV61"/>
<sequence length="148" mass="16185">MTAEKAYASSTTHGSASPLVGAVESATNSGSPRRPVHFCPTHDNTAQQILFNLDVPAATEAETPLSELIRHRMKERHALTILAAQEQLLGLLLDHIRRQTDTVQALRGDPSTSTRLYKIDALKKCPPVRLPDGTTLTLEKDQRAHSTL</sequence>
<feature type="region of interest" description="Disordered" evidence="1">
    <location>
        <begin position="1"/>
        <end position="35"/>
    </location>
</feature>
<proteinExistence type="predicted"/>
<dbReference type="STRING" id="1076256.A0A2H3AV61"/>
<accession>A0A2H3AV61</accession>
<dbReference type="SUPFAM" id="SSF158573">
    <property type="entry name" value="GINS helical bundle-like"/>
    <property type="match status" value="1"/>
</dbReference>
<evidence type="ECO:0000313" key="2">
    <source>
        <dbReference type="EMBL" id="PBK62611.1"/>
    </source>
</evidence>